<gene>
    <name evidence="1" type="ORF">AN217_08170</name>
</gene>
<dbReference type="GO" id="GO:0008237">
    <property type="term" value="F:metallopeptidase activity"/>
    <property type="evidence" value="ECO:0007669"/>
    <property type="project" value="UniProtKB-KW"/>
</dbReference>
<comment type="caution">
    <text evidence="1">The sequence shown here is derived from an EMBL/GenBank/DDBJ whole genome shotgun (WGS) entry which is preliminary data.</text>
</comment>
<keyword evidence="1" id="KW-0645">Protease</keyword>
<dbReference type="RefSeq" id="WP_019356120.1">
    <property type="nucleotide sequence ID" value="NZ_LJGV01000022.1"/>
</dbReference>
<accession>A0A1E7K1Q9</accession>
<keyword evidence="1" id="KW-0482">Metalloprotease</keyword>
<keyword evidence="1" id="KW-0378">Hydrolase</keyword>
<evidence type="ECO:0000313" key="1">
    <source>
        <dbReference type="EMBL" id="OEU97830.1"/>
    </source>
</evidence>
<reference evidence="1 2" key="1">
    <citation type="journal article" date="2016" name="Front. Microbiol.">
        <title>Comparative Genomics Analysis of Streptomyces Species Reveals Their Adaptation to the Marine Environment and Their Diversity at the Genomic Level.</title>
        <authorList>
            <person name="Tian X."/>
            <person name="Zhang Z."/>
            <person name="Yang T."/>
            <person name="Chen M."/>
            <person name="Li J."/>
            <person name="Chen F."/>
            <person name="Yang J."/>
            <person name="Li W."/>
            <person name="Zhang B."/>
            <person name="Zhang Z."/>
            <person name="Wu J."/>
            <person name="Zhang C."/>
            <person name="Long L."/>
            <person name="Xiao J."/>
        </authorList>
    </citation>
    <scope>NUCLEOTIDE SEQUENCE [LARGE SCALE GENOMIC DNA]</scope>
    <source>
        <strain evidence="1 2">SCSIO M10379</strain>
    </source>
</reference>
<dbReference type="InterPro" id="IPR049457">
    <property type="entry name" value="Emfourin"/>
</dbReference>
<protein>
    <submittedName>
        <fullName evidence="1">Metalloprotease</fullName>
    </submittedName>
</protein>
<dbReference type="Pfam" id="PF20242">
    <property type="entry name" value="Emfourin"/>
    <property type="match status" value="1"/>
</dbReference>
<name>A0A1E7K1Q9_9ACTN</name>
<evidence type="ECO:0000313" key="2">
    <source>
        <dbReference type="Proteomes" id="UP000175829"/>
    </source>
</evidence>
<dbReference type="GO" id="GO:0006508">
    <property type="term" value="P:proteolysis"/>
    <property type="evidence" value="ECO:0007669"/>
    <property type="project" value="UniProtKB-KW"/>
</dbReference>
<organism evidence="1 2">
    <name type="scientific">Streptomyces qinglanensis</name>
    <dbReference type="NCBI Taxonomy" id="943816"/>
    <lineage>
        <taxon>Bacteria</taxon>
        <taxon>Bacillati</taxon>
        <taxon>Actinomycetota</taxon>
        <taxon>Actinomycetes</taxon>
        <taxon>Kitasatosporales</taxon>
        <taxon>Streptomycetaceae</taxon>
        <taxon>Streptomyces</taxon>
    </lineage>
</organism>
<dbReference type="Proteomes" id="UP000175829">
    <property type="component" value="Unassembled WGS sequence"/>
</dbReference>
<dbReference type="PATRIC" id="fig|943816.4.peg.1013"/>
<proteinExistence type="predicted"/>
<sequence length="92" mass="9751">MRITVIRTGGFAGLTRRATVETADRPDAEELAQLADQAVREGLSEAPTGVPDGFHYEVDVATDQSAASAHFADPKLTEAQSALVRKVLKEGA</sequence>
<dbReference type="AlphaFoldDB" id="A0A1E7K1Q9"/>
<dbReference type="EMBL" id="LJGV01000022">
    <property type="protein sequence ID" value="OEU97830.1"/>
    <property type="molecule type" value="Genomic_DNA"/>
</dbReference>